<organism evidence="2 3">
    <name type="scientific">Delitschia confertaspora ATCC 74209</name>
    <dbReference type="NCBI Taxonomy" id="1513339"/>
    <lineage>
        <taxon>Eukaryota</taxon>
        <taxon>Fungi</taxon>
        <taxon>Dikarya</taxon>
        <taxon>Ascomycota</taxon>
        <taxon>Pezizomycotina</taxon>
        <taxon>Dothideomycetes</taxon>
        <taxon>Pleosporomycetidae</taxon>
        <taxon>Pleosporales</taxon>
        <taxon>Delitschiaceae</taxon>
        <taxon>Delitschia</taxon>
    </lineage>
</organism>
<keyword evidence="3" id="KW-1185">Reference proteome</keyword>
<gene>
    <name evidence="2" type="ORF">GQ43DRAFT_439105</name>
</gene>
<evidence type="ECO:0000313" key="2">
    <source>
        <dbReference type="EMBL" id="KAF2203100.1"/>
    </source>
</evidence>
<proteinExistence type="predicted"/>
<dbReference type="OrthoDB" id="376826at2759"/>
<dbReference type="Pfam" id="PF17316">
    <property type="entry name" value="Perilipin_2"/>
    <property type="match status" value="1"/>
</dbReference>
<sequence length="225" mass="24701">MNTAPASTLSTYTHNTVQMPHAEENVFAPLEPSVDMDKADTPMTNGTAPMTNGEQHSSKVLSHLQSYPVINDTVSVFQSHPYGAKSLSLFNEIYNRVQARIITPLSPYLQTPYSYVSPYVSRADELGDANLTKIESRFPIVKEDTEKLKETVTSYVSLPLTLAGQGKEYVIGTFNDEYSKTSGNGGVLKLAIAGVSTQLKIGHDGLDFVKGYFQNRKQNGGKKMQ</sequence>
<feature type="compositionally biased region" description="Polar residues" evidence="1">
    <location>
        <begin position="42"/>
        <end position="56"/>
    </location>
</feature>
<protein>
    <recommendedName>
        <fullName evidence="4">CAP20-virulence factor</fullName>
    </recommendedName>
</protein>
<name>A0A9P4JQ23_9PLEO</name>
<accession>A0A9P4JQ23</accession>
<dbReference type="EMBL" id="ML993913">
    <property type="protein sequence ID" value="KAF2203100.1"/>
    <property type="molecule type" value="Genomic_DNA"/>
</dbReference>
<evidence type="ECO:0000313" key="3">
    <source>
        <dbReference type="Proteomes" id="UP000799536"/>
    </source>
</evidence>
<dbReference type="Proteomes" id="UP000799536">
    <property type="component" value="Unassembled WGS sequence"/>
</dbReference>
<reference evidence="2" key="1">
    <citation type="journal article" date="2020" name="Stud. Mycol.">
        <title>101 Dothideomycetes genomes: a test case for predicting lifestyles and emergence of pathogens.</title>
        <authorList>
            <person name="Haridas S."/>
            <person name="Albert R."/>
            <person name="Binder M."/>
            <person name="Bloem J."/>
            <person name="Labutti K."/>
            <person name="Salamov A."/>
            <person name="Andreopoulos B."/>
            <person name="Baker S."/>
            <person name="Barry K."/>
            <person name="Bills G."/>
            <person name="Bluhm B."/>
            <person name="Cannon C."/>
            <person name="Castanera R."/>
            <person name="Culley D."/>
            <person name="Daum C."/>
            <person name="Ezra D."/>
            <person name="Gonzalez J."/>
            <person name="Henrissat B."/>
            <person name="Kuo A."/>
            <person name="Liang C."/>
            <person name="Lipzen A."/>
            <person name="Lutzoni F."/>
            <person name="Magnuson J."/>
            <person name="Mondo S."/>
            <person name="Nolan M."/>
            <person name="Ohm R."/>
            <person name="Pangilinan J."/>
            <person name="Park H.-J."/>
            <person name="Ramirez L."/>
            <person name="Alfaro M."/>
            <person name="Sun H."/>
            <person name="Tritt A."/>
            <person name="Yoshinaga Y."/>
            <person name="Zwiers L.-H."/>
            <person name="Turgeon B."/>
            <person name="Goodwin S."/>
            <person name="Spatafora J."/>
            <person name="Crous P."/>
            <person name="Grigoriev I."/>
        </authorList>
    </citation>
    <scope>NUCLEOTIDE SEQUENCE</scope>
    <source>
        <strain evidence="2">ATCC 74209</strain>
    </source>
</reference>
<dbReference type="AlphaFoldDB" id="A0A9P4JQ23"/>
<comment type="caution">
    <text evidence="2">The sequence shown here is derived from an EMBL/GenBank/DDBJ whole genome shotgun (WGS) entry which is preliminary data.</text>
</comment>
<evidence type="ECO:0008006" key="4">
    <source>
        <dbReference type="Google" id="ProtNLM"/>
    </source>
</evidence>
<evidence type="ECO:0000256" key="1">
    <source>
        <dbReference type="SAM" id="MobiDB-lite"/>
    </source>
</evidence>
<feature type="region of interest" description="Disordered" evidence="1">
    <location>
        <begin position="33"/>
        <end position="56"/>
    </location>
</feature>